<protein>
    <submittedName>
        <fullName evidence="1">Uncharacterized protein</fullName>
    </submittedName>
</protein>
<sequence>MTTGLDIAVLRTGAVLTPVLLTAALWLAGAGPRCRGAAVLATLWNLVGLLVVNALAVAAGAWTFGTTGAMWAGVPVDVVFGWALLWGAVPILLTPWLHPALCAAILVVFDALVMGSLAPLVHLAPSWWLGEIAAVALCLVPGVLLGVLTDRGVWLRARVVMQVVLFAAIAGFLLPTIAFAATGRSWAAVRADFGGPVDLVLVQLAALPAVVAVAAVAAFARAGGTPYPWDPPPRLVTGGPYAYVANPMQLCGVAILALAAVILRSPEIAGIAVLAAAFGAGLAAWSEHGDLADRFGDDWRRYRASVRDWLPRWSPSPRREPARLYVAGGCEPCSRLGSWLAARRPVALQIQDAASHHPPLRRLRYVAAGGTVADGTRALGAALEHLNLGWAVAGWLLRTPGVGWFVQLVADAVGAGPRAAS</sequence>
<reference evidence="1 2" key="1">
    <citation type="submission" date="2016-12" db="EMBL/GenBank/DDBJ databases">
        <title>The new phylogeny of genus Mycobacterium.</title>
        <authorList>
            <person name="Tortoli E."/>
            <person name="Trovato A."/>
            <person name="Cirillo D.M."/>
        </authorList>
    </citation>
    <scope>NUCLEOTIDE SEQUENCE [LARGE SCALE GENOMIC DNA]</scope>
    <source>
        <strain evidence="1 2">DSM 45130</strain>
    </source>
</reference>
<keyword evidence="2" id="KW-1185">Reference proteome</keyword>
<dbReference type="Gene3D" id="1.20.120.1630">
    <property type="match status" value="1"/>
</dbReference>
<name>A0A1X0DI28_9MYCO</name>
<evidence type="ECO:0000313" key="1">
    <source>
        <dbReference type="EMBL" id="ORA71957.1"/>
    </source>
</evidence>
<dbReference type="RefSeq" id="WP_083029916.1">
    <property type="nucleotide sequence ID" value="NZ_AP022618.1"/>
</dbReference>
<dbReference type="EMBL" id="MVHS01000010">
    <property type="protein sequence ID" value="ORA71957.1"/>
    <property type="molecule type" value="Genomic_DNA"/>
</dbReference>
<dbReference type="AlphaFoldDB" id="A0A1X0DI28"/>
<dbReference type="OrthoDB" id="941586at2"/>
<proteinExistence type="predicted"/>
<accession>A0A1X0DI28</accession>
<dbReference type="Proteomes" id="UP000192801">
    <property type="component" value="Unassembled WGS sequence"/>
</dbReference>
<dbReference type="STRING" id="444597.BST26_06295"/>
<gene>
    <name evidence="1" type="ORF">BST26_06295</name>
</gene>
<comment type="caution">
    <text evidence="1">The sequence shown here is derived from an EMBL/GenBank/DDBJ whole genome shotgun (WGS) entry which is preliminary data.</text>
</comment>
<organism evidence="1 2">
    <name type="scientific">Mycolicibacterium insubricum</name>
    <dbReference type="NCBI Taxonomy" id="444597"/>
    <lineage>
        <taxon>Bacteria</taxon>
        <taxon>Bacillati</taxon>
        <taxon>Actinomycetota</taxon>
        <taxon>Actinomycetes</taxon>
        <taxon>Mycobacteriales</taxon>
        <taxon>Mycobacteriaceae</taxon>
        <taxon>Mycolicibacterium</taxon>
    </lineage>
</organism>
<evidence type="ECO:0000313" key="2">
    <source>
        <dbReference type="Proteomes" id="UP000192801"/>
    </source>
</evidence>